<dbReference type="GO" id="GO:0009264">
    <property type="term" value="P:deoxyribonucleotide catabolic process"/>
    <property type="evidence" value="ECO:0007669"/>
    <property type="project" value="InterPro"/>
</dbReference>
<dbReference type="OrthoDB" id="70823at2759"/>
<comment type="catalytic activity">
    <reaction evidence="7">
        <text>2-deoxy-D-ribose 5-phosphate = D-glyceraldehyde 3-phosphate + acetaldehyde</text>
        <dbReference type="Rhea" id="RHEA:12821"/>
        <dbReference type="ChEBI" id="CHEBI:15343"/>
        <dbReference type="ChEBI" id="CHEBI:59776"/>
        <dbReference type="ChEBI" id="CHEBI:62877"/>
        <dbReference type="EC" id="4.1.2.4"/>
    </reaction>
</comment>
<keyword evidence="10" id="KW-1185">Reference proteome</keyword>
<evidence type="ECO:0000313" key="10">
    <source>
        <dbReference type="Proteomes" id="UP000481861"/>
    </source>
</evidence>
<evidence type="ECO:0000313" key="9">
    <source>
        <dbReference type="EMBL" id="KAF2867842.1"/>
    </source>
</evidence>
<dbReference type="EMBL" id="JAADJZ010000021">
    <property type="protein sequence ID" value="KAF2867842.1"/>
    <property type="molecule type" value="Genomic_DNA"/>
</dbReference>
<protein>
    <recommendedName>
        <fullName evidence="2">deoxyribose-phosphate aldolase</fullName>
        <ecNumber evidence="2">4.1.2.4</ecNumber>
    </recommendedName>
    <alternativeName>
        <fullName evidence="6">2-deoxy-D-ribose 5-phosphate aldolase</fullName>
    </alternativeName>
</protein>
<reference evidence="9 10" key="1">
    <citation type="submission" date="2020-01" db="EMBL/GenBank/DDBJ databases">
        <authorList>
            <consortium name="DOE Joint Genome Institute"/>
            <person name="Haridas S."/>
            <person name="Albert R."/>
            <person name="Binder M."/>
            <person name="Bloem J."/>
            <person name="Labutti K."/>
            <person name="Salamov A."/>
            <person name="Andreopoulos B."/>
            <person name="Baker S.E."/>
            <person name="Barry K."/>
            <person name="Bills G."/>
            <person name="Bluhm B.H."/>
            <person name="Cannon C."/>
            <person name="Castanera R."/>
            <person name="Culley D.E."/>
            <person name="Daum C."/>
            <person name="Ezra D."/>
            <person name="Gonzalez J.B."/>
            <person name="Henrissat B."/>
            <person name="Kuo A."/>
            <person name="Liang C."/>
            <person name="Lipzen A."/>
            <person name="Lutzoni F."/>
            <person name="Magnuson J."/>
            <person name="Mondo S."/>
            <person name="Nolan M."/>
            <person name="Ohm R."/>
            <person name="Pangilinan J."/>
            <person name="Park H.-J.H."/>
            <person name="Ramirez L."/>
            <person name="Alfaro M."/>
            <person name="Sun H."/>
            <person name="Tritt A."/>
            <person name="Yoshinaga Y."/>
            <person name="Zwiers L.-H.L."/>
            <person name="Turgeon B.G."/>
            <person name="Goodwin S.B."/>
            <person name="Spatafora J.W."/>
            <person name="Crous P.W."/>
            <person name="Grigoriev I.V."/>
        </authorList>
    </citation>
    <scope>NUCLEOTIDE SEQUENCE [LARGE SCALE GENOMIC DNA]</scope>
    <source>
        <strain evidence="9 10">CBS 611.86</strain>
    </source>
</reference>
<keyword evidence="3" id="KW-0963">Cytoplasm</keyword>
<dbReference type="CDD" id="cd00959">
    <property type="entry name" value="DeoC"/>
    <property type="match status" value="1"/>
</dbReference>
<dbReference type="PANTHER" id="PTHR10889">
    <property type="entry name" value="DEOXYRIBOSE-PHOSPHATE ALDOLASE"/>
    <property type="match status" value="1"/>
</dbReference>
<dbReference type="GO" id="GO:0004139">
    <property type="term" value="F:deoxyribose-phosphate aldolase activity"/>
    <property type="evidence" value="ECO:0007669"/>
    <property type="project" value="UniProtKB-EC"/>
</dbReference>
<sequence length="396" mass="42139">MASADAPTSLTNSETLIHGFLAENPALDSELGKIEIMTDRYTDDEWASQITKTQKKVDVKRERKYNAPKVGSNEFAETIDHTVLKLDATPAQIDALCSEARTEGFKSVCVRLYHVPRCVSNLKGSSVVVACVIGFHEGTQDTHSKLREAGAAVAAGARELDVVLNHNILTKHNPPSPESTAPPLNSRDSTTDTITAANTAVNTRPRNGTSATEGPYSVQSSSPPPTPIVPTDPEEIPDYSAIYTELATIRSLCPSPTVLKLIFETSQLTPAQILAASHLAAAANFDFIKTSTGFNGPGAQLGDVQLMVAACEYLSTKTQSNGGSPMSGRKMQVKASGGIRSLEDAVKMLEAGATRLGTSSGIWIMQESRRVGEEGEGSRPGGVTRLYTDDSVGAEY</sequence>
<dbReference type="SUPFAM" id="SSF51569">
    <property type="entry name" value="Aldolase"/>
    <property type="match status" value="1"/>
</dbReference>
<dbReference type="Gene3D" id="3.20.20.70">
    <property type="entry name" value="Aldolase class I"/>
    <property type="match status" value="2"/>
</dbReference>
<keyword evidence="4" id="KW-0456">Lyase</keyword>
<dbReference type="EC" id="4.1.2.4" evidence="2"/>
<dbReference type="InterPro" id="IPR013785">
    <property type="entry name" value="Aldolase_TIM"/>
</dbReference>
<evidence type="ECO:0000256" key="7">
    <source>
        <dbReference type="ARBA" id="ARBA00048791"/>
    </source>
</evidence>
<feature type="compositionally biased region" description="Polar residues" evidence="8">
    <location>
        <begin position="178"/>
        <end position="212"/>
    </location>
</feature>
<evidence type="ECO:0000256" key="8">
    <source>
        <dbReference type="SAM" id="MobiDB-lite"/>
    </source>
</evidence>
<evidence type="ECO:0000256" key="1">
    <source>
        <dbReference type="ARBA" id="ARBA00010936"/>
    </source>
</evidence>
<evidence type="ECO:0000256" key="3">
    <source>
        <dbReference type="ARBA" id="ARBA00022490"/>
    </source>
</evidence>
<dbReference type="HAMAP" id="MF_00114">
    <property type="entry name" value="DeoC_type1"/>
    <property type="match status" value="1"/>
</dbReference>
<organism evidence="9 10">
    <name type="scientific">Massariosphaeria phaeospora</name>
    <dbReference type="NCBI Taxonomy" id="100035"/>
    <lineage>
        <taxon>Eukaryota</taxon>
        <taxon>Fungi</taxon>
        <taxon>Dikarya</taxon>
        <taxon>Ascomycota</taxon>
        <taxon>Pezizomycotina</taxon>
        <taxon>Dothideomycetes</taxon>
        <taxon>Pleosporomycetidae</taxon>
        <taxon>Pleosporales</taxon>
        <taxon>Pleosporales incertae sedis</taxon>
        <taxon>Massariosphaeria</taxon>
    </lineage>
</organism>
<comment type="similarity">
    <text evidence="1">Belongs to the DeoC/FbaB aldolase family. DeoC type 1 subfamily.</text>
</comment>
<keyword evidence="5" id="KW-0704">Schiff base</keyword>
<dbReference type="GO" id="GO:0016052">
    <property type="term" value="P:carbohydrate catabolic process"/>
    <property type="evidence" value="ECO:0007669"/>
    <property type="project" value="TreeGrafter"/>
</dbReference>
<comment type="caution">
    <text evidence="9">The sequence shown here is derived from an EMBL/GenBank/DDBJ whole genome shotgun (WGS) entry which is preliminary data.</text>
</comment>
<evidence type="ECO:0000256" key="5">
    <source>
        <dbReference type="ARBA" id="ARBA00023270"/>
    </source>
</evidence>
<evidence type="ECO:0000256" key="4">
    <source>
        <dbReference type="ARBA" id="ARBA00023239"/>
    </source>
</evidence>
<dbReference type="UniPathway" id="UPA00002">
    <property type="reaction ID" value="UER00468"/>
</dbReference>
<dbReference type="Proteomes" id="UP000481861">
    <property type="component" value="Unassembled WGS sequence"/>
</dbReference>
<dbReference type="SMART" id="SM01133">
    <property type="entry name" value="DeoC"/>
    <property type="match status" value="1"/>
</dbReference>
<dbReference type="Pfam" id="PF01791">
    <property type="entry name" value="DeoC"/>
    <property type="match status" value="1"/>
</dbReference>
<gene>
    <name evidence="9" type="ORF">BDV95DRAFT_580755</name>
</gene>
<dbReference type="PANTHER" id="PTHR10889:SF1">
    <property type="entry name" value="DEOXYRIBOSE-PHOSPHATE ALDOLASE"/>
    <property type="match status" value="1"/>
</dbReference>
<feature type="region of interest" description="Disordered" evidence="8">
    <location>
        <begin position="169"/>
        <end position="234"/>
    </location>
</feature>
<name>A0A7C8MA02_9PLEO</name>
<dbReference type="GO" id="GO:0005737">
    <property type="term" value="C:cytoplasm"/>
    <property type="evidence" value="ECO:0007669"/>
    <property type="project" value="InterPro"/>
</dbReference>
<evidence type="ECO:0000256" key="2">
    <source>
        <dbReference type="ARBA" id="ARBA00012515"/>
    </source>
</evidence>
<dbReference type="GO" id="GO:0046386">
    <property type="term" value="P:deoxyribose phosphate catabolic process"/>
    <property type="evidence" value="ECO:0007669"/>
    <property type="project" value="UniProtKB-UniPathway"/>
</dbReference>
<dbReference type="AlphaFoldDB" id="A0A7C8MA02"/>
<proteinExistence type="inferred from homology"/>
<accession>A0A7C8MA02</accession>
<dbReference type="InterPro" id="IPR011343">
    <property type="entry name" value="DeoC"/>
</dbReference>
<feature type="region of interest" description="Disordered" evidence="8">
    <location>
        <begin position="371"/>
        <end position="396"/>
    </location>
</feature>
<dbReference type="InterPro" id="IPR002915">
    <property type="entry name" value="DeoC/FbaB/LacD_aldolase"/>
</dbReference>
<dbReference type="InterPro" id="IPR028581">
    <property type="entry name" value="DeoC_typeI"/>
</dbReference>
<evidence type="ECO:0000256" key="6">
    <source>
        <dbReference type="ARBA" id="ARBA00032755"/>
    </source>
</evidence>